<keyword evidence="12 18" id="KW-0511">Multifunctional enzyme</keyword>
<feature type="binding site" evidence="18">
    <location>
        <position position="423"/>
    </location>
    <ligand>
        <name>acetyl-CoA</name>
        <dbReference type="ChEBI" id="CHEBI:57288"/>
    </ligand>
</feature>
<feature type="active site" description="Proton acceptor" evidence="18">
    <location>
        <position position="363"/>
    </location>
</feature>
<feature type="binding site" evidence="18">
    <location>
        <position position="105"/>
    </location>
    <ligand>
        <name>Mg(2+)</name>
        <dbReference type="ChEBI" id="CHEBI:18420"/>
    </ligand>
</feature>
<dbReference type="InterPro" id="IPR050065">
    <property type="entry name" value="GlmU-like"/>
</dbReference>
<evidence type="ECO:0000256" key="12">
    <source>
        <dbReference type="ARBA" id="ARBA00023268"/>
    </source>
</evidence>
<feature type="binding site" evidence="18">
    <location>
        <position position="25"/>
    </location>
    <ligand>
        <name>UDP-N-acetyl-alpha-D-glucosamine</name>
        <dbReference type="ChEBI" id="CHEBI:57705"/>
    </ligand>
</feature>
<dbReference type="EC" id="2.3.1.157" evidence="18"/>
<dbReference type="PROSITE" id="PS00101">
    <property type="entry name" value="HEXAPEP_TRANSFERASES"/>
    <property type="match status" value="1"/>
</dbReference>
<dbReference type="InterPro" id="IPR001451">
    <property type="entry name" value="Hexapep"/>
</dbReference>
<reference evidence="20 21" key="1">
    <citation type="submission" date="2018-12" db="EMBL/GenBank/DDBJ databases">
        <authorList>
            <consortium name="Pathogen Informatics"/>
        </authorList>
    </citation>
    <scope>NUCLEOTIDE SEQUENCE [LARGE SCALE GENOMIC DNA]</scope>
    <source>
        <strain evidence="20 21">NCTC13193</strain>
    </source>
</reference>
<evidence type="ECO:0000256" key="18">
    <source>
        <dbReference type="HAMAP-Rule" id="MF_01631"/>
    </source>
</evidence>
<comment type="catalytic activity">
    <reaction evidence="15 18">
        <text>alpha-D-glucosamine 1-phosphate + acetyl-CoA = N-acetyl-alpha-D-glucosamine 1-phosphate + CoA + H(+)</text>
        <dbReference type="Rhea" id="RHEA:13725"/>
        <dbReference type="ChEBI" id="CHEBI:15378"/>
        <dbReference type="ChEBI" id="CHEBI:57287"/>
        <dbReference type="ChEBI" id="CHEBI:57288"/>
        <dbReference type="ChEBI" id="CHEBI:57776"/>
        <dbReference type="ChEBI" id="CHEBI:58516"/>
        <dbReference type="EC" id="2.3.1.157"/>
    </reaction>
</comment>
<keyword evidence="13 18" id="KW-0012">Acyltransferase</keyword>
<feature type="binding site" evidence="18">
    <location>
        <begin position="386"/>
        <end position="387"/>
    </location>
    <ligand>
        <name>acetyl-CoA</name>
        <dbReference type="ChEBI" id="CHEBI:57288"/>
    </ligand>
</feature>
<feature type="binding site" evidence="18">
    <location>
        <position position="333"/>
    </location>
    <ligand>
        <name>UDP-N-acetyl-alpha-D-glucosamine</name>
        <dbReference type="ChEBI" id="CHEBI:57705"/>
    </ligand>
</feature>
<comment type="catalytic activity">
    <reaction evidence="16 18">
        <text>N-acetyl-alpha-D-glucosamine 1-phosphate + UTP + H(+) = UDP-N-acetyl-alpha-D-glucosamine + diphosphate</text>
        <dbReference type="Rhea" id="RHEA:13509"/>
        <dbReference type="ChEBI" id="CHEBI:15378"/>
        <dbReference type="ChEBI" id="CHEBI:33019"/>
        <dbReference type="ChEBI" id="CHEBI:46398"/>
        <dbReference type="ChEBI" id="CHEBI:57705"/>
        <dbReference type="ChEBI" id="CHEBI:57776"/>
        <dbReference type="EC" id="2.7.7.23"/>
    </reaction>
</comment>
<keyword evidence="8 18" id="KW-0677">Repeat</keyword>
<dbReference type="UniPathway" id="UPA00113">
    <property type="reaction ID" value="UER00532"/>
</dbReference>
<name>A0A448TC11_SERFO</name>
<keyword evidence="6 18" id="KW-0548">Nucleotidyltransferase</keyword>
<feature type="binding site" evidence="18">
    <location>
        <begin position="81"/>
        <end position="82"/>
    </location>
    <ligand>
        <name>UDP-N-acetyl-alpha-D-glucosamine</name>
        <dbReference type="ChEBI" id="CHEBI:57705"/>
    </ligand>
</feature>
<dbReference type="SUPFAM" id="SSF53448">
    <property type="entry name" value="Nucleotide-diphospho-sugar transferases"/>
    <property type="match status" value="1"/>
</dbReference>
<evidence type="ECO:0000256" key="8">
    <source>
        <dbReference type="ARBA" id="ARBA00022737"/>
    </source>
</evidence>
<evidence type="ECO:0000256" key="1">
    <source>
        <dbReference type="ARBA" id="ARBA00004496"/>
    </source>
</evidence>
<dbReference type="InterPro" id="IPR025877">
    <property type="entry name" value="MobA-like_NTP_Trfase"/>
</dbReference>
<evidence type="ECO:0000256" key="2">
    <source>
        <dbReference type="ARBA" id="ARBA00007707"/>
    </source>
</evidence>
<evidence type="ECO:0000256" key="7">
    <source>
        <dbReference type="ARBA" id="ARBA00022723"/>
    </source>
</evidence>
<feature type="binding site" evidence="18">
    <location>
        <position position="351"/>
    </location>
    <ligand>
        <name>UDP-N-acetyl-alpha-D-glucosamine</name>
        <dbReference type="ChEBI" id="CHEBI:57705"/>
    </ligand>
</feature>
<feature type="binding site" evidence="18">
    <location>
        <position position="76"/>
    </location>
    <ligand>
        <name>UDP-N-acetyl-alpha-D-glucosamine</name>
        <dbReference type="ChEBI" id="CHEBI:57705"/>
    </ligand>
</feature>
<feature type="binding site" evidence="18">
    <location>
        <position position="380"/>
    </location>
    <ligand>
        <name>acetyl-CoA</name>
        <dbReference type="ChEBI" id="CHEBI:57288"/>
    </ligand>
</feature>
<dbReference type="GO" id="GO:0016020">
    <property type="term" value="C:membrane"/>
    <property type="evidence" value="ECO:0007669"/>
    <property type="project" value="GOC"/>
</dbReference>
<dbReference type="Pfam" id="PF12804">
    <property type="entry name" value="NTP_transf_3"/>
    <property type="match status" value="1"/>
</dbReference>
<keyword evidence="11 18" id="KW-0573">Peptidoglycan synthesis</keyword>
<proteinExistence type="inferred from homology"/>
<dbReference type="NCBIfam" id="TIGR01173">
    <property type="entry name" value="glmU"/>
    <property type="match status" value="1"/>
</dbReference>
<feature type="binding site" evidence="18">
    <location>
        <position position="140"/>
    </location>
    <ligand>
        <name>UDP-N-acetyl-alpha-D-glucosamine</name>
        <dbReference type="ChEBI" id="CHEBI:57705"/>
    </ligand>
</feature>
<keyword evidence="7 18" id="KW-0479">Metal-binding</keyword>
<dbReference type="GO" id="GO:0009252">
    <property type="term" value="P:peptidoglycan biosynthetic process"/>
    <property type="evidence" value="ECO:0007669"/>
    <property type="project" value="UniProtKB-UniRule"/>
</dbReference>
<evidence type="ECO:0000313" key="21">
    <source>
        <dbReference type="Proteomes" id="UP000270487"/>
    </source>
</evidence>
<feature type="binding site" evidence="18">
    <location>
        <position position="366"/>
    </location>
    <ligand>
        <name>UDP-N-acetyl-alpha-D-glucosamine</name>
        <dbReference type="ChEBI" id="CHEBI:57705"/>
    </ligand>
</feature>
<dbReference type="CDD" id="cd03353">
    <property type="entry name" value="LbH_GlmU_C"/>
    <property type="match status" value="1"/>
</dbReference>
<evidence type="ECO:0000313" key="20">
    <source>
        <dbReference type="EMBL" id="VEI77533.1"/>
    </source>
</evidence>
<keyword evidence="9 18" id="KW-0460">Magnesium</keyword>
<evidence type="ECO:0000256" key="10">
    <source>
        <dbReference type="ARBA" id="ARBA00022960"/>
    </source>
</evidence>
<feature type="binding site" evidence="18">
    <location>
        <position position="227"/>
    </location>
    <ligand>
        <name>UDP-N-acetyl-alpha-D-glucosamine</name>
        <dbReference type="ChEBI" id="CHEBI:57705"/>
    </ligand>
</feature>
<dbReference type="GO" id="GO:0009245">
    <property type="term" value="P:lipid A biosynthetic process"/>
    <property type="evidence" value="ECO:0007669"/>
    <property type="project" value="UniProtKB-UniRule"/>
</dbReference>
<dbReference type="HAMAP" id="MF_01631">
    <property type="entry name" value="GlmU"/>
    <property type="match status" value="1"/>
</dbReference>
<evidence type="ECO:0000256" key="6">
    <source>
        <dbReference type="ARBA" id="ARBA00022695"/>
    </source>
</evidence>
<keyword evidence="14 18" id="KW-0961">Cell wall biogenesis/degradation</keyword>
<keyword evidence="4 18" id="KW-0963">Cytoplasm</keyword>
<evidence type="ECO:0000256" key="14">
    <source>
        <dbReference type="ARBA" id="ARBA00023316"/>
    </source>
</evidence>
<dbReference type="Gene3D" id="3.90.550.10">
    <property type="entry name" value="Spore Coat Polysaccharide Biosynthesis Protein SpsA, Chain A"/>
    <property type="match status" value="1"/>
</dbReference>
<dbReference type="GO" id="GO:0000287">
    <property type="term" value="F:magnesium ion binding"/>
    <property type="evidence" value="ECO:0007669"/>
    <property type="project" value="UniProtKB-UniRule"/>
</dbReference>
<dbReference type="GO" id="GO:0000902">
    <property type="term" value="P:cell morphogenesis"/>
    <property type="evidence" value="ECO:0007669"/>
    <property type="project" value="UniProtKB-UniRule"/>
</dbReference>
<dbReference type="InterPro" id="IPR011004">
    <property type="entry name" value="Trimer_LpxA-like_sf"/>
</dbReference>
<evidence type="ECO:0000256" key="16">
    <source>
        <dbReference type="ARBA" id="ARBA00048493"/>
    </source>
</evidence>
<organism evidence="20 21">
    <name type="scientific">Serratia fonticola</name>
    <dbReference type="NCBI Taxonomy" id="47917"/>
    <lineage>
        <taxon>Bacteria</taxon>
        <taxon>Pseudomonadati</taxon>
        <taxon>Pseudomonadota</taxon>
        <taxon>Gammaproteobacteria</taxon>
        <taxon>Enterobacterales</taxon>
        <taxon>Yersiniaceae</taxon>
        <taxon>Serratia</taxon>
    </lineage>
</organism>
<dbReference type="InterPro" id="IPR038009">
    <property type="entry name" value="GlmU_C_LbH"/>
</dbReference>
<evidence type="ECO:0000256" key="4">
    <source>
        <dbReference type="ARBA" id="ARBA00022490"/>
    </source>
</evidence>
<comment type="similarity">
    <text evidence="3 18">In the N-terminal section; belongs to the N-acetylglucosamine-1-phosphate uridyltransferase family.</text>
</comment>
<feature type="binding site" evidence="18">
    <location>
        <begin position="11"/>
        <end position="14"/>
    </location>
    <ligand>
        <name>UDP-N-acetyl-alpha-D-glucosamine</name>
        <dbReference type="ChEBI" id="CHEBI:57705"/>
    </ligand>
</feature>
<dbReference type="Gene3D" id="2.160.10.10">
    <property type="entry name" value="Hexapeptide repeat proteins"/>
    <property type="match status" value="1"/>
</dbReference>
<gene>
    <name evidence="18 20" type="primary">glmU</name>
    <name evidence="20" type="ORF">NCTC13193_05876</name>
</gene>
<keyword evidence="5 18" id="KW-0808">Transferase</keyword>
<evidence type="ECO:0000256" key="17">
    <source>
        <dbReference type="ARBA" id="ARBA00049628"/>
    </source>
</evidence>
<evidence type="ECO:0000256" key="15">
    <source>
        <dbReference type="ARBA" id="ARBA00048247"/>
    </source>
</evidence>
<dbReference type="GO" id="GO:0003977">
    <property type="term" value="F:UDP-N-acetylglucosamine diphosphorylase activity"/>
    <property type="evidence" value="ECO:0007669"/>
    <property type="project" value="UniProtKB-UniRule"/>
</dbReference>
<feature type="binding site" evidence="18">
    <location>
        <position position="405"/>
    </location>
    <ligand>
        <name>acetyl-CoA</name>
        <dbReference type="ChEBI" id="CHEBI:57288"/>
    </ligand>
</feature>
<feature type="binding site" evidence="18">
    <location>
        <position position="154"/>
    </location>
    <ligand>
        <name>UDP-N-acetyl-alpha-D-glucosamine</name>
        <dbReference type="ChEBI" id="CHEBI:57705"/>
    </ligand>
</feature>
<comment type="cofactor">
    <cofactor evidence="18">
        <name>Mg(2+)</name>
        <dbReference type="ChEBI" id="CHEBI:18420"/>
    </cofactor>
    <text evidence="18">Binds 1 Mg(2+) ion per subunit.</text>
</comment>
<dbReference type="InterPro" id="IPR005882">
    <property type="entry name" value="Bifunctional_GlmU"/>
</dbReference>
<feature type="region of interest" description="N-acetyltransferase" evidence="18">
    <location>
        <begin position="251"/>
        <end position="456"/>
    </location>
</feature>
<dbReference type="EC" id="2.7.7.23" evidence="18"/>
<evidence type="ECO:0000256" key="9">
    <source>
        <dbReference type="ARBA" id="ARBA00022842"/>
    </source>
</evidence>
<comment type="similarity">
    <text evidence="2 18">In the C-terminal section; belongs to the transferase hexapeptide repeat family.</text>
</comment>
<feature type="region of interest" description="Pyrophosphorylase" evidence="18">
    <location>
        <begin position="1"/>
        <end position="229"/>
    </location>
</feature>
<dbReference type="NCBIfam" id="NF006986">
    <property type="entry name" value="PRK09451.1"/>
    <property type="match status" value="1"/>
</dbReference>
<dbReference type="GO" id="GO:0006048">
    <property type="term" value="P:UDP-N-acetylglucosamine biosynthetic process"/>
    <property type="evidence" value="ECO:0007669"/>
    <property type="project" value="UniProtKB-UniPathway"/>
</dbReference>
<dbReference type="FunFam" id="3.90.550.10:FF:000006">
    <property type="entry name" value="Bifunctional protein GlmU"/>
    <property type="match status" value="1"/>
</dbReference>
<dbReference type="GO" id="GO:0071555">
    <property type="term" value="P:cell wall organization"/>
    <property type="evidence" value="ECO:0007669"/>
    <property type="project" value="UniProtKB-KW"/>
</dbReference>
<dbReference type="GO" id="GO:0008360">
    <property type="term" value="P:regulation of cell shape"/>
    <property type="evidence" value="ECO:0007669"/>
    <property type="project" value="UniProtKB-KW"/>
</dbReference>
<feature type="binding site" evidence="18">
    <location>
        <position position="377"/>
    </location>
    <ligand>
        <name>UDP-N-acetyl-alpha-D-glucosamine</name>
        <dbReference type="ChEBI" id="CHEBI:57705"/>
    </ligand>
</feature>
<dbReference type="Proteomes" id="UP000270487">
    <property type="component" value="Chromosome"/>
</dbReference>
<dbReference type="InterPro" id="IPR018357">
    <property type="entry name" value="Hexapep_transf_CS"/>
</dbReference>
<dbReference type="UniPathway" id="UPA00973"/>
<dbReference type="SUPFAM" id="SSF51161">
    <property type="entry name" value="Trimeric LpxA-like enzymes"/>
    <property type="match status" value="1"/>
</dbReference>
<evidence type="ECO:0000256" key="13">
    <source>
        <dbReference type="ARBA" id="ARBA00023315"/>
    </source>
</evidence>
<evidence type="ECO:0000256" key="3">
    <source>
        <dbReference type="ARBA" id="ARBA00007947"/>
    </source>
</evidence>
<dbReference type="PANTHER" id="PTHR43584">
    <property type="entry name" value="NUCLEOTIDYL TRANSFERASE"/>
    <property type="match status" value="1"/>
</dbReference>
<dbReference type="FunFam" id="2.160.10.10:FF:000011">
    <property type="entry name" value="Bifunctional protein GlmU"/>
    <property type="match status" value="1"/>
</dbReference>
<dbReference type="AlphaFoldDB" id="A0A448TC11"/>
<feature type="binding site" evidence="18">
    <location>
        <position position="227"/>
    </location>
    <ligand>
        <name>Mg(2+)</name>
        <dbReference type="ChEBI" id="CHEBI:18420"/>
    </ligand>
</feature>
<dbReference type="GO" id="GO:0005737">
    <property type="term" value="C:cytoplasm"/>
    <property type="evidence" value="ECO:0007669"/>
    <property type="project" value="UniProtKB-SubCell"/>
</dbReference>
<dbReference type="GO" id="GO:0019134">
    <property type="term" value="F:glucosamine-1-phosphate N-acetyltransferase activity"/>
    <property type="evidence" value="ECO:0007669"/>
    <property type="project" value="UniProtKB-UniRule"/>
</dbReference>
<comment type="subunit">
    <text evidence="18">Homotrimer.</text>
</comment>
<dbReference type="PANTHER" id="PTHR43584:SF3">
    <property type="entry name" value="BIFUNCTIONAL PROTEIN GLMU"/>
    <property type="match status" value="1"/>
</dbReference>
<feature type="region of interest" description="Linker" evidence="18">
    <location>
        <begin position="230"/>
        <end position="250"/>
    </location>
</feature>
<feature type="binding site" evidence="18">
    <location>
        <begin position="103"/>
        <end position="105"/>
    </location>
    <ligand>
        <name>UDP-N-acetyl-alpha-D-glucosamine</name>
        <dbReference type="ChEBI" id="CHEBI:57705"/>
    </ligand>
</feature>
<feature type="binding site" evidence="18">
    <location>
        <position position="169"/>
    </location>
    <ligand>
        <name>UDP-N-acetyl-alpha-D-glucosamine</name>
        <dbReference type="ChEBI" id="CHEBI:57705"/>
    </ligand>
</feature>
<evidence type="ECO:0000259" key="19">
    <source>
        <dbReference type="Pfam" id="PF12804"/>
    </source>
</evidence>
<dbReference type="InterPro" id="IPR029044">
    <property type="entry name" value="Nucleotide-diphossugar_trans"/>
</dbReference>
<feature type="binding site" evidence="18">
    <location>
        <position position="440"/>
    </location>
    <ligand>
        <name>acetyl-CoA</name>
        <dbReference type="ChEBI" id="CHEBI:57288"/>
    </ligand>
</feature>
<feature type="domain" description="MobA-like NTP transferase" evidence="19">
    <location>
        <begin position="8"/>
        <end position="120"/>
    </location>
</feature>
<evidence type="ECO:0000256" key="11">
    <source>
        <dbReference type="ARBA" id="ARBA00022984"/>
    </source>
</evidence>
<evidence type="ECO:0000256" key="5">
    <source>
        <dbReference type="ARBA" id="ARBA00022679"/>
    </source>
</evidence>
<sequence>MSNSAMSVVILAAGKGTRMYSDLPKVLHPLAGKPMVQHVIDAAMKLGAKNVHLVYGHGGELLKSTLHNDALNWVLQAEQLGTGHAMQQAAPHFADDEDVLMLYGDVPLIAVETLTRLLAVKPQGGIGLLTVKLQDPSGYGRIVRENGTVVGIVEHKDASDQQRQINEINTGILVANGRDLKRWLGKLNNNNAQGEFYITDIIALAHAEGNKIEAVHPARLSEVEGVNNRLQLSQLERVYQAEQAEKLLLAGVMLLDPARFDLRGVLEHGRDISIDANVIIEGMVKLGNRVKIGAGCILRDCVIGDDCEISPYSVLEDAQLEAACTVGPFARLRPGAELAEGAHVGNFVEIKKARLGKGSKAGHLSYLGDAEIGDDVNIGAGTITCNYDGANKHKTIIGDGVFVGSDTQLVAPVTVGKGVTIAAGTTVTRDIADNELVLSRVKQVHIQGWQRPTKKK</sequence>
<accession>A0A448TC11</accession>
<comment type="function">
    <text evidence="17 18">Catalyzes the last two sequential reactions in the de novo biosynthetic pathway for UDP-N-acetylglucosamine (UDP-GlcNAc). The C-terminal domain catalyzes the transfer of acetyl group from acetyl coenzyme A to glucosamine-1-phosphate (GlcN-1-P) to produce N-acetylglucosamine-1-phosphate (GlcNAc-1-P), which is converted into UDP-GlcNAc by the transfer of uridine 5-monophosphate (from uridine 5-triphosphate), a reaction catalyzed by the N-terminal domain.</text>
</comment>
<dbReference type="Pfam" id="PF00132">
    <property type="entry name" value="Hexapep"/>
    <property type="match status" value="2"/>
</dbReference>
<dbReference type="CDD" id="cd02540">
    <property type="entry name" value="GT2_GlmU_N_bac"/>
    <property type="match status" value="1"/>
</dbReference>
<protein>
    <recommendedName>
        <fullName evidence="18">Bifunctional protein GlmU</fullName>
    </recommendedName>
    <domain>
        <recommendedName>
            <fullName evidence="18">UDP-N-acetylglucosamine pyrophosphorylase</fullName>
            <ecNumber evidence="18">2.7.7.23</ecNumber>
        </recommendedName>
        <alternativeName>
            <fullName evidence="18">N-acetylglucosamine-1-phosphate uridyltransferase</fullName>
        </alternativeName>
    </domain>
    <domain>
        <recommendedName>
            <fullName evidence="18">Glucosamine-1-phosphate N-acetyltransferase</fullName>
            <ecNumber evidence="18">2.3.1.157</ecNumber>
        </recommendedName>
    </domain>
</protein>
<keyword evidence="10 18" id="KW-0133">Cell shape</keyword>
<comment type="subcellular location">
    <subcellularLocation>
        <location evidence="1 18">Cytoplasm</location>
    </subcellularLocation>
</comment>
<comment type="pathway">
    <text evidence="18">Bacterial outer membrane biogenesis; LPS lipid A biosynthesis.</text>
</comment>
<comment type="pathway">
    <text evidence="18">Nucleotide-sugar biosynthesis; UDP-N-acetyl-alpha-D-glucosamine biosynthesis; N-acetyl-alpha-D-glucosamine 1-phosphate from alpha-D-glucosamine 6-phosphate (route II): step 2/2.</text>
</comment>
<dbReference type="EMBL" id="LR134492">
    <property type="protein sequence ID" value="VEI77533.1"/>
    <property type="molecule type" value="Genomic_DNA"/>
</dbReference>
<comment type="pathway">
    <text evidence="18">Nucleotide-sugar biosynthesis; UDP-N-acetyl-alpha-D-glucosamine biosynthesis; UDP-N-acetyl-alpha-D-glucosamine from N-acetyl-alpha-D-glucosamine 1-phosphate: step 1/1.</text>
</comment>